<protein>
    <submittedName>
        <fullName evidence="1">Uncharacterized protein</fullName>
    </submittedName>
</protein>
<reference evidence="1" key="3">
    <citation type="submission" date="2025-09" db="UniProtKB">
        <authorList>
            <consortium name="Ensembl"/>
        </authorList>
    </citation>
    <scope>IDENTIFICATION</scope>
</reference>
<accession>A0A665WX36</accession>
<organism evidence="1 2">
    <name type="scientific">Echeneis naucrates</name>
    <name type="common">Live sharksucker</name>
    <dbReference type="NCBI Taxonomy" id="173247"/>
    <lineage>
        <taxon>Eukaryota</taxon>
        <taxon>Metazoa</taxon>
        <taxon>Chordata</taxon>
        <taxon>Craniata</taxon>
        <taxon>Vertebrata</taxon>
        <taxon>Euteleostomi</taxon>
        <taxon>Actinopterygii</taxon>
        <taxon>Neopterygii</taxon>
        <taxon>Teleostei</taxon>
        <taxon>Neoteleostei</taxon>
        <taxon>Acanthomorphata</taxon>
        <taxon>Carangaria</taxon>
        <taxon>Carangiformes</taxon>
        <taxon>Echeneidae</taxon>
        <taxon>Echeneis</taxon>
    </lineage>
</organism>
<sequence length="118" mass="13759">MCVCLTCITLCWYFPVRNTRGPESWSCIFILRRRDRPTEKRINHWKPSLILLSCAHLICPIIKLLLSGRGFHTWGPSSPHLIGPLWKLLSCSHLQRYIHMYALMDTHTQACTHTCTRV</sequence>
<evidence type="ECO:0000313" key="1">
    <source>
        <dbReference type="Ensembl" id="ENSENLP00000048506.1"/>
    </source>
</evidence>
<dbReference type="InParanoid" id="A0A665WX36"/>
<keyword evidence="2" id="KW-1185">Reference proteome</keyword>
<name>A0A665WX36_ECHNA</name>
<dbReference type="Proteomes" id="UP000472264">
    <property type="component" value="Chromosome 9"/>
</dbReference>
<reference evidence="1" key="1">
    <citation type="submission" date="2021-04" db="EMBL/GenBank/DDBJ databases">
        <authorList>
            <consortium name="Wellcome Sanger Institute Data Sharing"/>
        </authorList>
    </citation>
    <scope>NUCLEOTIDE SEQUENCE [LARGE SCALE GENOMIC DNA]</scope>
</reference>
<dbReference type="AlphaFoldDB" id="A0A665WX36"/>
<reference evidence="1" key="2">
    <citation type="submission" date="2025-08" db="UniProtKB">
        <authorList>
            <consortium name="Ensembl"/>
        </authorList>
    </citation>
    <scope>IDENTIFICATION</scope>
</reference>
<evidence type="ECO:0000313" key="2">
    <source>
        <dbReference type="Proteomes" id="UP000472264"/>
    </source>
</evidence>
<dbReference type="Ensembl" id="ENSENLT00000049692.1">
    <property type="protein sequence ID" value="ENSENLP00000048506.1"/>
    <property type="gene ID" value="ENSENLG00000020465.1"/>
</dbReference>
<proteinExistence type="predicted"/>